<proteinExistence type="predicted"/>
<keyword evidence="3" id="KW-1185">Reference proteome</keyword>
<dbReference type="Proteomes" id="UP001064489">
    <property type="component" value="Chromosome 8"/>
</dbReference>
<name>A0AAD5NQN6_ACENE</name>
<evidence type="ECO:0000256" key="1">
    <source>
        <dbReference type="SAM" id="MobiDB-lite"/>
    </source>
</evidence>
<gene>
    <name evidence="2" type="ORF">LWI28_022863</name>
</gene>
<sequence>MKVEKQLKWTNNHPNQNVKGNNQWEATRSHGDVKQKSVVATNEMQNSRPTINYQDHNQRLGYAVARTNVLGYNNNSFQSVGHIIICYKKQANNLLVNEEGGDNDDEEEFAETQDGGGLLEFTEDEVTYEDHDLPNLVVRHTMLTQRAVKDNWRRNIACMSDLKTRRLQLVE</sequence>
<evidence type="ECO:0000313" key="2">
    <source>
        <dbReference type="EMBL" id="KAI9174801.1"/>
    </source>
</evidence>
<dbReference type="EMBL" id="JAJSOW010000103">
    <property type="protein sequence ID" value="KAI9174801.1"/>
    <property type="molecule type" value="Genomic_DNA"/>
</dbReference>
<evidence type="ECO:0000313" key="3">
    <source>
        <dbReference type="Proteomes" id="UP001064489"/>
    </source>
</evidence>
<feature type="region of interest" description="Disordered" evidence="1">
    <location>
        <begin position="1"/>
        <end position="33"/>
    </location>
</feature>
<reference evidence="2" key="2">
    <citation type="submission" date="2023-02" db="EMBL/GenBank/DDBJ databases">
        <authorList>
            <person name="Swenson N.G."/>
            <person name="Wegrzyn J.L."/>
            <person name="Mcevoy S.L."/>
        </authorList>
    </citation>
    <scope>NUCLEOTIDE SEQUENCE</scope>
    <source>
        <strain evidence="2">91603</strain>
        <tissue evidence="2">Leaf</tissue>
    </source>
</reference>
<accession>A0AAD5NQN6</accession>
<comment type="caution">
    <text evidence="2">The sequence shown here is derived from an EMBL/GenBank/DDBJ whole genome shotgun (WGS) entry which is preliminary data.</text>
</comment>
<reference evidence="2" key="1">
    <citation type="journal article" date="2022" name="Plant J.">
        <title>Strategies of tolerance reflected in two North American maple genomes.</title>
        <authorList>
            <person name="McEvoy S.L."/>
            <person name="Sezen U.U."/>
            <person name="Trouern-Trend A."/>
            <person name="McMahon S.M."/>
            <person name="Schaberg P.G."/>
            <person name="Yang J."/>
            <person name="Wegrzyn J.L."/>
            <person name="Swenson N.G."/>
        </authorList>
    </citation>
    <scope>NUCLEOTIDE SEQUENCE</scope>
    <source>
        <strain evidence="2">91603</strain>
    </source>
</reference>
<dbReference type="AlphaFoldDB" id="A0AAD5NQN6"/>
<organism evidence="2 3">
    <name type="scientific">Acer negundo</name>
    <name type="common">Box elder</name>
    <dbReference type="NCBI Taxonomy" id="4023"/>
    <lineage>
        <taxon>Eukaryota</taxon>
        <taxon>Viridiplantae</taxon>
        <taxon>Streptophyta</taxon>
        <taxon>Embryophyta</taxon>
        <taxon>Tracheophyta</taxon>
        <taxon>Spermatophyta</taxon>
        <taxon>Magnoliopsida</taxon>
        <taxon>eudicotyledons</taxon>
        <taxon>Gunneridae</taxon>
        <taxon>Pentapetalae</taxon>
        <taxon>rosids</taxon>
        <taxon>malvids</taxon>
        <taxon>Sapindales</taxon>
        <taxon>Sapindaceae</taxon>
        <taxon>Hippocastanoideae</taxon>
        <taxon>Acereae</taxon>
        <taxon>Acer</taxon>
    </lineage>
</organism>
<feature type="compositionally biased region" description="Polar residues" evidence="1">
    <location>
        <begin position="8"/>
        <end position="26"/>
    </location>
</feature>
<protein>
    <submittedName>
        <fullName evidence="2">Uncharacterized protein</fullName>
    </submittedName>
</protein>